<evidence type="ECO:0000256" key="5">
    <source>
        <dbReference type="ARBA" id="ARBA00023274"/>
    </source>
</evidence>
<dbReference type="GO" id="GO:0005840">
    <property type="term" value="C:ribosome"/>
    <property type="evidence" value="ECO:0007669"/>
    <property type="project" value="UniProtKB-KW"/>
</dbReference>
<evidence type="ECO:0000313" key="8">
    <source>
        <dbReference type="EMBL" id="KAK0170387.1"/>
    </source>
</evidence>
<feature type="compositionally biased region" description="Basic residues" evidence="7">
    <location>
        <begin position="99"/>
        <end position="108"/>
    </location>
</feature>
<dbReference type="AlphaFoldDB" id="A0AA39FIU3"/>
<dbReference type="EMBL" id="JAQQBS010000004">
    <property type="protein sequence ID" value="KAK0170387.1"/>
    <property type="molecule type" value="Genomic_DNA"/>
</dbReference>
<dbReference type="GO" id="GO:0005739">
    <property type="term" value="C:mitochondrion"/>
    <property type="evidence" value="ECO:0007669"/>
    <property type="project" value="UniProtKB-SubCell"/>
</dbReference>
<evidence type="ECO:0000256" key="3">
    <source>
        <dbReference type="ARBA" id="ARBA00022980"/>
    </source>
</evidence>
<evidence type="ECO:0000256" key="2">
    <source>
        <dbReference type="ARBA" id="ARBA00008970"/>
    </source>
</evidence>
<accession>A0AA39FIU3</accession>
<keyword evidence="9" id="KW-1185">Reference proteome</keyword>
<evidence type="ECO:0000256" key="1">
    <source>
        <dbReference type="ARBA" id="ARBA00004173"/>
    </source>
</evidence>
<comment type="similarity">
    <text evidence="2">Belongs to the mitochondrion-specific ribosomal protein mS33 family.</text>
</comment>
<proteinExistence type="inferred from homology"/>
<name>A0AA39FIU3_9HYME</name>
<evidence type="ECO:0000313" key="9">
    <source>
        <dbReference type="Proteomes" id="UP001168990"/>
    </source>
</evidence>
<comment type="caution">
    <text evidence="8">The sequence shown here is derived from an EMBL/GenBank/DDBJ whole genome shotgun (WGS) entry which is preliminary data.</text>
</comment>
<evidence type="ECO:0000256" key="7">
    <source>
        <dbReference type="SAM" id="MobiDB-lite"/>
    </source>
</evidence>
<evidence type="ECO:0000256" key="6">
    <source>
        <dbReference type="ARBA" id="ARBA00035132"/>
    </source>
</evidence>
<protein>
    <recommendedName>
        <fullName evidence="6">Small ribosomal subunit protein mS33</fullName>
    </recommendedName>
</protein>
<dbReference type="InterPro" id="IPR013219">
    <property type="entry name" value="Ribosomal_mS33"/>
</dbReference>
<dbReference type="Proteomes" id="UP001168990">
    <property type="component" value="Unassembled WGS sequence"/>
</dbReference>
<sequence>MSKYVELAKLATPYAKRMNRLSNRIFGEVPRETNQKSMKIVKLFSEKPVNKRPEIVEYYPRHPEIGLLMRNLRLYGLYRDEHQDFAEEIERLRILRGKKPRVAQRRKPKTETAADSKES</sequence>
<feature type="region of interest" description="Disordered" evidence="7">
    <location>
        <begin position="99"/>
        <end position="119"/>
    </location>
</feature>
<dbReference type="PANTHER" id="PTHR13362">
    <property type="entry name" value="MITOCHONDRIAL RIBOSOMAL PROTEIN S33"/>
    <property type="match status" value="1"/>
</dbReference>
<organism evidence="8 9">
    <name type="scientific">Microctonus aethiopoides</name>
    <dbReference type="NCBI Taxonomy" id="144406"/>
    <lineage>
        <taxon>Eukaryota</taxon>
        <taxon>Metazoa</taxon>
        <taxon>Ecdysozoa</taxon>
        <taxon>Arthropoda</taxon>
        <taxon>Hexapoda</taxon>
        <taxon>Insecta</taxon>
        <taxon>Pterygota</taxon>
        <taxon>Neoptera</taxon>
        <taxon>Endopterygota</taxon>
        <taxon>Hymenoptera</taxon>
        <taxon>Apocrita</taxon>
        <taxon>Ichneumonoidea</taxon>
        <taxon>Braconidae</taxon>
        <taxon>Euphorinae</taxon>
        <taxon>Microctonus</taxon>
    </lineage>
</organism>
<keyword evidence="5" id="KW-0687">Ribonucleoprotein</keyword>
<evidence type="ECO:0000256" key="4">
    <source>
        <dbReference type="ARBA" id="ARBA00023128"/>
    </source>
</evidence>
<dbReference type="Pfam" id="PF08293">
    <property type="entry name" value="MRP-S33"/>
    <property type="match status" value="1"/>
</dbReference>
<dbReference type="GO" id="GO:1990904">
    <property type="term" value="C:ribonucleoprotein complex"/>
    <property type="evidence" value="ECO:0007669"/>
    <property type="project" value="UniProtKB-KW"/>
</dbReference>
<keyword evidence="4" id="KW-0496">Mitochondrion</keyword>
<reference evidence="8" key="2">
    <citation type="submission" date="2023-03" db="EMBL/GenBank/DDBJ databases">
        <authorList>
            <person name="Inwood S.N."/>
            <person name="Skelly J.G."/>
            <person name="Guhlin J."/>
            <person name="Harrop T.W.R."/>
            <person name="Goldson S.G."/>
            <person name="Dearden P.K."/>
        </authorList>
    </citation>
    <scope>NUCLEOTIDE SEQUENCE</scope>
    <source>
        <strain evidence="8">Irish</strain>
        <tissue evidence="8">Whole body</tissue>
    </source>
</reference>
<keyword evidence="3" id="KW-0689">Ribosomal protein</keyword>
<feature type="compositionally biased region" description="Basic and acidic residues" evidence="7">
    <location>
        <begin position="109"/>
        <end position="119"/>
    </location>
</feature>
<dbReference type="PANTHER" id="PTHR13362:SF2">
    <property type="entry name" value="SMALL RIBOSOMAL SUBUNIT PROTEIN MS33"/>
    <property type="match status" value="1"/>
</dbReference>
<gene>
    <name evidence="8" type="ORF">PV328_010955</name>
</gene>
<comment type="subcellular location">
    <subcellularLocation>
        <location evidence="1">Mitochondrion</location>
    </subcellularLocation>
</comment>
<reference evidence="8" key="1">
    <citation type="journal article" date="2023" name="bioRxiv">
        <title>Scaffold-level genome assemblies of two parasitoid biocontrol wasps reveal the parthenogenesis mechanism and an associated novel virus.</title>
        <authorList>
            <person name="Inwood S."/>
            <person name="Skelly J."/>
            <person name="Guhlin J."/>
            <person name="Harrop T."/>
            <person name="Goldson S."/>
            <person name="Dearden P."/>
        </authorList>
    </citation>
    <scope>NUCLEOTIDE SEQUENCE</scope>
    <source>
        <strain evidence="8">Irish</strain>
        <tissue evidence="8">Whole body</tissue>
    </source>
</reference>